<comment type="caution">
    <text evidence="1">The sequence shown here is derived from an EMBL/GenBank/DDBJ whole genome shotgun (WGS) entry which is preliminary data.</text>
</comment>
<name>A0A8H5AUS9_9AGAR</name>
<keyword evidence="2" id="KW-1185">Reference proteome</keyword>
<gene>
    <name evidence="1" type="ORF">D9619_007696</name>
</gene>
<reference evidence="1 2" key="1">
    <citation type="journal article" date="2020" name="ISME J.">
        <title>Uncovering the hidden diversity of litter-decomposition mechanisms in mushroom-forming fungi.</title>
        <authorList>
            <person name="Floudas D."/>
            <person name="Bentzer J."/>
            <person name="Ahren D."/>
            <person name="Johansson T."/>
            <person name="Persson P."/>
            <person name="Tunlid A."/>
        </authorList>
    </citation>
    <scope>NUCLEOTIDE SEQUENCE [LARGE SCALE GENOMIC DNA]</scope>
    <source>
        <strain evidence="1 2">CBS 101986</strain>
    </source>
</reference>
<evidence type="ECO:0000313" key="2">
    <source>
        <dbReference type="Proteomes" id="UP000567179"/>
    </source>
</evidence>
<dbReference type="AlphaFoldDB" id="A0A8H5AUS9"/>
<protein>
    <submittedName>
        <fullName evidence="1">Uncharacterized protein</fullName>
    </submittedName>
</protein>
<organism evidence="1 2">
    <name type="scientific">Psilocybe cf. subviscida</name>
    <dbReference type="NCBI Taxonomy" id="2480587"/>
    <lineage>
        <taxon>Eukaryota</taxon>
        <taxon>Fungi</taxon>
        <taxon>Dikarya</taxon>
        <taxon>Basidiomycota</taxon>
        <taxon>Agaricomycotina</taxon>
        <taxon>Agaricomycetes</taxon>
        <taxon>Agaricomycetidae</taxon>
        <taxon>Agaricales</taxon>
        <taxon>Agaricineae</taxon>
        <taxon>Strophariaceae</taxon>
        <taxon>Psilocybe</taxon>
    </lineage>
</organism>
<proteinExistence type="predicted"/>
<sequence>MNIPSVLSVPMAAVVSATIVFLLAGTLHLAPSCPTLQLAAGLSSILLDNTVDIGILWTTRVGDAAAGEEWWTLKITEHLRKAYVGNIAYKYMHSPPMTERL</sequence>
<evidence type="ECO:0000313" key="1">
    <source>
        <dbReference type="EMBL" id="KAF5310522.1"/>
    </source>
</evidence>
<dbReference type="EMBL" id="JAACJJ010000057">
    <property type="protein sequence ID" value="KAF5310522.1"/>
    <property type="molecule type" value="Genomic_DNA"/>
</dbReference>
<accession>A0A8H5AUS9</accession>
<dbReference type="Proteomes" id="UP000567179">
    <property type="component" value="Unassembled WGS sequence"/>
</dbReference>